<keyword evidence="4" id="KW-0489">Methyltransferase</keyword>
<sequence length="383" mass="42754">MAAPIGNFQSLVDTIVQKETSKEDLSFIASSSDESEIFDYLTKISASDAADTVRDVHVPGVSYSSNPVLVQASSAVHMEFTSEKGRYLTATCDIEPDFRREQCNRLYQASTAGLDDSGRYTRSYQTVYDLLTHLTDMTPSDVVQYALTAQLLLKVLQHSGWFINQKTEPCKNFTSEIESTSETSTGHIDLSTKRVIDSCTRTDTTNRTEDTCDASTLNSGSSDENKLAEKNDTSIAGVITDKPEDERDVEFFHKDTLVVRSVKHVPKGGEIFNCYGPHVKRMSYSERQRCLKEQYFFTCNCLPCLQEGKTEEVLETILHAHNRQLSETQDCLARCYATLGDFKMAADHLEASIKSVEAVYGSDSIELGNELQKLSEILIITEV</sequence>
<reference evidence="11" key="1">
    <citation type="submission" date="2022-11" db="EMBL/GenBank/DDBJ databases">
        <title>Centuries of genome instability and evolution in soft-shell clam transmissible cancer (bioRxiv).</title>
        <authorList>
            <person name="Hart S.F.M."/>
            <person name="Yonemitsu M.A."/>
            <person name="Giersch R.M."/>
            <person name="Beal B.F."/>
            <person name="Arriagada G."/>
            <person name="Davis B.W."/>
            <person name="Ostrander E.A."/>
            <person name="Goff S.P."/>
            <person name="Metzger M.J."/>
        </authorList>
    </citation>
    <scope>NUCLEOTIDE SEQUENCE</scope>
    <source>
        <strain evidence="11">MELC-2E11</strain>
        <tissue evidence="11">Siphon/mantle</tissue>
    </source>
</reference>
<keyword evidence="6" id="KW-0949">S-adenosyl-L-methionine</keyword>
<evidence type="ECO:0000256" key="5">
    <source>
        <dbReference type="ARBA" id="ARBA00022679"/>
    </source>
</evidence>
<keyword evidence="5" id="KW-0808">Transferase</keyword>
<dbReference type="InterPro" id="IPR052097">
    <property type="entry name" value="SET-MYND_domain_protein"/>
</dbReference>
<dbReference type="Proteomes" id="UP001164746">
    <property type="component" value="Chromosome 4"/>
</dbReference>
<gene>
    <name evidence="11" type="ORF">MAR_008637</name>
</gene>
<dbReference type="PROSITE" id="PS50280">
    <property type="entry name" value="SET"/>
    <property type="match status" value="1"/>
</dbReference>
<evidence type="ECO:0000256" key="3">
    <source>
        <dbReference type="ARBA" id="ARBA00022490"/>
    </source>
</evidence>
<evidence type="ECO:0000256" key="2">
    <source>
        <dbReference type="ARBA" id="ARBA00004496"/>
    </source>
</evidence>
<accession>A0ABY7DYI1</accession>
<dbReference type="SUPFAM" id="SSF82199">
    <property type="entry name" value="SET domain"/>
    <property type="match status" value="1"/>
</dbReference>
<dbReference type="EMBL" id="CP111015">
    <property type="protein sequence ID" value="WAR02079.1"/>
    <property type="molecule type" value="Genomic_DNA"/>
</dbReference>
<keyword evidence="12" id="KW-1185">Reference proteome</keyword>
<evidence type="ECO:0000256" key="6">
    <source>
        <dbReference type="ARBA" id="ARBA00022691"/>
    </source>
</evidence>
<evidence type="ECO:0000256" key="7">
    <source>
        <dbReference type="ARBA" id="ARBA00023242"/>
    </source>
</evidence>
<evidence type="ECO:0000313" key="11">
    <source>
        <dbReference type="EMBL" id="WAR02079.1"/>
    </source>
</evidence>
<dbReference type="InterPro" id="IPR044421">
    <property type="entry name" value="SMYD4_SET"/>
</dbReference>
<name>A0ABY7DYI1_MYAAR</name>
<dbReference type="PANTHER" id="PTHR46165:SF2">
    <property type="entry name" value="SET AND MYND DOMAIN-CONTAINING PROTEIN 4"/>
    <property type="match status" value="1"/>
</dbReference>
<evidence type="ECO:0000256" key="1">
    <source>
        <dbReference type="ARBA" id="ARBA00004123"/>
    </source>
</evidence>
<feature type="region of interest" description="Disordered" evidence="9">
    <location>
        <begin position="204"/>
        <end position="228"/>
    </location>
</feature>
<protein>
    <submittedName>
        <fullName evidence="11">SMYD4-like protein</fullName>
    </submittedName>
</protein>
<dbReference type="InterPro" id="IPR001214">
    <property type="entry name" value="SET_dom"/>
</dbReference>
<evidence type="ECO:0000256" key="9">
    <source>
        <dbReference type="SAM" id="MobiDB-lite"/>
    </source>
</evidence>
<comment type="subcellular location">
    <subcellularLocation>
        <location evidence="2">Cytoplasm</location>
    </subcellularLocation>
    <subcellularLocation>
        <location evidence="1">Nucleus</location>
    </subcellularLocation>
</comment>
<dbReference type="PANTHER" id="PTHR46165">
    <property type="entry name" value="SET AND MYND DOMAIN-CONTAINING PROTEIN 4"/>
    <property type="match status" value="1"/>
</dbReference>
<dbReference type="CDD" id="cd10536">
    <property type="entry name" value="SET_SMYD4"/>
    <property type="match status" value="1"/>
</dbReference>
<organism evidence="11 12">
    <name type="scientific">Mya arenaria</name>
    <name type="common">Soft-shell clam</name>
    <dbReference type="NCBI Taxonomy" id="6604"/>
    <lineage>
        <taxon>Eukaryota</taxon>
        <taxon>Metazoa</taxon>
        <taxon>Spiralia</taxon>
        <taxon>Lophotrochozoa</taxon>
        <taxon>Mollusca</taxon>
        <taxon>Bivalvia</taxon>
        <taxon>Autobranchia</taxon>
        <taxon>Heteroconchia</taxon>
        <taxon>Euheterodonta</taxon>
        <taxon>Imparidentia</taxon>
        <taxon>Neoheterodontei</taxon>
        <taxon>Myida</taxon>
        <taxon>Myoidea</taxon>
        <taxon>Myidae</taxon>
        <taxon>Mya</taxon>
    </lineage>
</organism>
<dbReference type="InterPro" id="IPR046341">
    <property type="entry name" value="SET_dom_sf"/>
</dbReference>
<dbReference type="Gene3D" id="2.170.270.10">
    <property type="entry name" value="SET domain"/>
    <property type="match status" value="1"/>
</dbReference>
<evidence type="ECO:0000313" key="12">
    <source>
        <dbReference type="Proteomes" id="UP001164746"/>
    </source>
</evidence>
<evidence type="ECO:0000259" key="10">
    <source>
        <dbReference type="PROSITE" id="PS50280"/>
    </source>
</evidence>
<keyword evidence="3" id="KW-0963">Cytoplasm</keyword>
<feature type="domain" description="SET" evidence="10">
    <location>
        <begin position="67"/>
        <end position="276"/>
    </location>
</feature>
<evidence type="ECO:0000256" key="4">
    <source>
        <dbReference type="ARBA" id="ARBA00022603"/>
    </source>
</evidence>
<proteinExistence type="predicted"/>
<keyword evidence="7" id="KW-0539">Nucleus</keyword>
<evidence type="ECO:0000256" key="8">
    <source>
        <dbReference type="ARBA" id="ARBA00048985"/>
    </source>
</evidence>
<comment type="catalytic activity">
    <reaction evidence="8">
        <text>L-lysyl-[protein] + S-adenosyl-L-methionine = N(6)-methyl-L-lysyl-[protein] + S-adenosyl-L-homocysteine + H(+)</text>
        <dbReference type="Rhea" id="RHEA:51736"/>
        <dbReference type="Rhea" id="RHEA-COMP:9752"/>
        <dbReference type="Rhea" id="RHEA-COMP:13053"/>
        <dbReference type="ChEBI" id="CHEBI:15378"/>
        <dbReference type="ChEBI" id="CHEBI:29969"/>
        <dbReference type="ChEBI" id="CHEBI:57856"/>
        <dbReference type="ChEBI" id="CHEBI:59789"/>
        <dbReference type="ChEBI" id="CHEBI:61929"/>
    </reaction>
</comment>
<dbReference type="Gene3D" id="1.25.40.10">
    <property type="entry name" value="Tetratricopeptide repeat domain"/>
    <property type="match status" value="1"/>
</dbReference>
<dbReference type="InterPro" id="IPR011990">
    <property type="entry name" value="TPR-like_helical_dom_sf"/>
</dbReference>